<protein>
    <submittedName>
        <fullName evidence="1">Uncharacterized protein</fullName>
    </submittedName>
</protein>
<dbReference type="AlphaFoldDB" id="A0ABD1M7Y9"/>
<accession>A0ABD1M7Y9</accession>
<proteinExistence type="predicted"/>
<evidence type="ECO:0000313" key="2">
    <source>
        <dbReference type="Proteomes" id="UP001603857"/>
    </source>
</evidence>
<dbReference type="Proteomes" id="UP001603857">
    <property type="component" value="Unassembled WGS sequence"/>
</dbReference>
<organism evidence="1 2">
    <name type="scientific">Flemingia macrophylla</name>
    <dbReference type="NCBI Taxonomy" id="520843"/>
    <lineage>
        <taxon>Eukaryota</taxon>
        <taxon>Viridiplantae</taxon>
        <taxon>Streptophyta</taxon>
        <taxon>Embryophyta</taxon>
        <taxon>Tracheophyta</taxon>
        <taxon>Spermatophyta</taxon>
        <taxon>Magnoliopsida</taxon>
        <taxon>eudicotyledons</taxon>
        <taxon>Gunneridae</taxon>
        <taxon>Pentapetalae</taxon>
        <taxon>rosids</taxon>
        <taxon>fabids</taxon>
        <taxon>Fabales</taxon>
        <taxon>Fabaceae</taxon>
        <taxon>Papilionoideae</taxon>
        <taxon>50 kb inversion clade</taxon>
        <taxon>NPAAA clade</taxon>
        <taxon>indigoferoid/millettioid clade</taxon>
        <taxon>Phaseoleae</taxon>
        <taxon>Flemingia</taxon>
    </lineage>
</organism>
<evidence type="ECO:0000313" key="1">
    <source>
        <dbReference type="EMBL" id="KAL2331899.1"/>
    </source>
</evidence>
<reference evidence="1 2" key="1">
    <citation type="submission" date="2024-08" db="EMBL/GenBank/DDBJ databases">
        <title>Insights into the chromosomal genome structure of Flemingia macrophylla.</title>
        <authorList>
            <person name="Ding Y."/>
            <person name="Zhao Y."/>
            <person name="Bi W."/>
            <person name="Wu M."/>
            <person name="Zhao G."/>
            <person name="Gong Y."/>
            <person name="Li W."/>
            <person name="Zhang P."/>
        </authorList>
    </citation>
    <scope>NUCLEOTIDE SEQUENCE [LARGE SCALE GENOMIC DNA]</scope>
    <source>
        <strain evidence="1">DYQJB</strain>
        <tissue evidence="1">Leaf</tissue>
    </source>
</reference>
<gene>
    <name evidence="1" type="ORF">Fmac_019480</name>
</gene>
<sequence length="100" mass="11417">MHIILNIRNINFKLLFAHNLDLKTITESQLYISLHFLQAFVVEIRGALGFRNVLATQDEQEGKLSVSVSLFYYICSSLQDSWKIMRSGCLSVSSGFRMPC</sequence>
<name>A0ABD1M7Y9_9FABA</name>
<comment type="caution">
    <text evidence="1">The sequence shown here is derived from an EMBL/GenBank/DDBJ whole genome shotgun (WGS) entry which is preliminary data.</text>
</comment>
<keyword evidence="2" id="KW-1185">Reference proteome</keyword>
<dbReference type="EMBL" id="JBGMDY010000006">
    <property type="protein sequence ID" value="KAL2331899.1"/>
    <property type="molecule type" value="Genomic_DNA"/>
</dbReference>